<dbReference type="EMBL" id="JBIYXZ010002083">
    <property type="protein sequence ID" value="KAL3048017.1"/>
    <property type="molecule type" value="Genomic_DNA"/>
</dbReference>
<keyword evidence="2" id="KW-0732">Signal</keyword>
<evidence type="ECO:0000256" key="2">
    <source>
        <dbReference type="SAM" id="SignalP"/>
    </source>
</evidence>
<evidence type="ECO:0000313" key="3">
    <source>
        <dbReference type="EMBL" id="KAL3048017.1"/>
    </source>
</evidence>
<evidence type="ECO:0000256" key="1">
    <source>
        <dbReference type="SAM" id="MobiDB-lite"/>
    </source>
</evidence>
<evidence type="ECO:0000313" key="4">
    <source>
        <dbReference type="Proteomes" id="UP001619887"/>
    </source>
</evidence>
<dbReference type="AlphaFoldDB" id="A0ABD2G277"/>
<feature type="chain" id="PRO_5044782039" evidence="2">
    <location>
        <begin position="19"/>
        <end position="72"/>
    </location>
</feature>
<dbReference type="Proteomes" id="UP001619887">
    <property type="component" value="Unassembled WGS sequence"/>
</dbReference>
<organism evidence="3 4">
    <name type="scientific">Pagothenia borchgrevinki</name>
    <name type="common">Bald rockcod</name>
    <name type="synonym">Trematomus borchgrevinki</name>
    <dbReference type="NCBI Taxonomy" id="8213"/>
    <lineage>
        <taxon>Eukaryota</taxon>
        <taxon>Metazoa</taxon>
        <taxon>Chordata</taxon>
        <taxon>Craniata</taxon>
        <taxon>Vertebrata</taxon>
        <taxon>Euteleostomi</taxon>
        <taxon>Actinopterygii</taxon>
        <taxon>Neopterygii</taxon>
        <taxon>Teleostei</taxon>
        <taxon>Neoteleostei</taxon>
        <taxon>Acanthomorphata</taxon>
        <taxon>Eupercaria</taxon>
        <taxon>Perciformes</taxon>
        <taxon>Notothenioidei</taxon>
        <taxon>Nototheniidae</taxon>
        <taxon>Pagothenia</taxon>
    </lineage>
</organism>
<comment type="caution">
    <text evidence="3">The sequence shown here is derived from an EMBL/GenBank/DDBJ whole genome shotgun (WGS) entry which is preliminary data.</text>
</comment>
<sequence>MGIRHILLLLIYLDPLCALGAATGGKKSQAGAPPKASQSHRGALGCPAEHPAAGARQQPRHMPGLLRRERAV</sequence>
<protein>
    <submittedName>
        <fullName evidence="3">Uncharacterized protein</fullName>
    </submittedName>
</protein>
<keyword evidence="4" id="KW-1185">Reference proteome</keyword>
<reference evidence="3 4" key="1">
    <citation type="journal article" date="2022" name="G3 (Bethesda)">
        <title>Evaluating Illumina-, Nanopore-, and PacBio-based genome assembly strategies with the bald notothen, Trematomus borchgrevinki.</title>
        <authorList>
            <person name="Rayamajhi N."/>
            <person name="Cheng C.C."/>
            <person name="Catchen J.M."/>
        </authorList>
    </citation>
    <scope>NUCLEOTIDE SEQUENCE [LARGE SCALE GENOMIC DNA]</scope>
    <source>
        <strain evidence="3">AGRC-2024</strain>
    </source>
</reference>
<feature type="signal peptide" evidence="2">
    <location>
        <begin position="1"/>
        <end position="18"/>
    </location>
</feature>
<name>A0ABD2G277_PAGBO</name>
<feature type="region of interest" description="Disordered" evidence="1">
    <location>
        <begin position="23"/>
        <end position="72"/>
    </location>
</feature>
<reference evidence="3 4" key="2">
    <citation type="journal article" date="2024" name="G3 (Bethesda)">
        <title>The genome of the cryopelagic Antarctic bald notothen, Trematomus borchgrevinki.</title>
        <authorList>
            <person name="Rayamajhi N."/>
            <person name="Rivera-Colon A.G."/>
            <person name="Minhas B.F."/>
            <person name="Cheng C.C."/>
            <person name="Catchen J.M."/>
        </authorList>
    </citation>
    <scope>NUCLEOTIDE SEQUENCE [LARGE SCALE GENOMIC DNA]</scope>
    <source>
        <strain evidence="3">AGRC-2024</strain>
    </source>
</reference>
<gene>
    <name evidence="3" type="ORF">OYC64_006740</name>
</gene>
<proteinExistence type="predicted"/>
<accession>A0ABD2G277</accession>